<gene>
    <name evidence="1" type="ORF">SCLAV_p1358</name>
</gene>
<dbReference type="Gene3D" id="1.20.1290.10">
    <property type="entry name" value="AhpD-like"/>
    <property type="match status" value="1"/>
</dbReference>
<organism evidence="1 2">
    <name type="scientific">Streptomyces clavuligerus</name>
    <dbReference type="NCBI Taxonomy" id="1901"/>
    <lineage>
        <taxon>Bacteria</taxon>
        <taxon>Bacillati</taxon>
        <taxon>Actinomycetota</taxon>
        <taxon>Actinomycetes</taxon>
        <taxon>Kitasatosporales</taxon>
        <taxon>Streptomycetaceae</taxon>
        <taxon>Streptomyces</taxon>
    </lineage>
</organism>
<evidence type="ECO:0000313" key="2">
    <source>
        <dbReference type="Proteomes" id="UP000002357"/>
    </source>
</evidence>
<keyword evidence="2" id="KW-1185">Reference proteome</keyword>
<dbReference type="GeneID" id="93734428"/>
<sequence length="347" mass="36186">MRRLLLRSARGALVRVRHVSAVRPAAARGQVAAVYRQAERDFGAVAPPIALHSPAPDVLAGAWAMLRETLLVGTVMGRTAKEAVATAVSEANTCPYCVQIHGATLSGLRSDAPPDAAGDDGPVVAWLREGRRRPPGSGGGPPPCPPAAVPEMVGTAVAFHYLNRMVNVFLDDSPLPSASPPAARDAVLRMVTRALRARSAESPAPGDSLALLPEAPLPDDLAWAAATPHIGAAFARAAAVLEAAGARSTPVPVRSLVLAELERWDGRPPGPVRTWLEERTRPLPTEARPAGRLALLTALASYQVGPADIDAVRATATGSADRLLVELTSWVSFAAARRAGRRLAGLG</sequence>
<geneLocation type="plasmid" evidence="1 2">
    <name>pSCL4</name>
</geneLocation>
<dbReference type="RefSeq" id="WP_003958088.1">
    <property type="nucleotide sequence ID" value="NZ_CM000914.1"/>
</dbReference>
<dbReference type="AlphaFoldDB" id="B5H1E9"/>
<dbReference type="InterPro" id="IPR029032">
    <property type="entry name" value="AhpD-like"/>
</dbReference>
<protein>
    <submittedName>
        <fullName evidence="1">Carboxymuconolactone decarboxylase family protein</fullName>
    </submittedName>
</protein>
<dbReference type="Proteomes" id="UP000002357">
    <property type="component" value="Plasmid pSCL4"/>
</dbReference>
<dbReference type="eggNOG" id="COG2128">
    <property type="taxonomic scope" value="Bacteria"/>
</dbReference>
<dbReference type="SUPFAM" id="SSF69118">
    <property type="entry name" value="AhpD-like"/>
    <property type="match status" value="1"/>
</dbReference>
<name>B5H1E9_STRCL</name>
<reference evidence="1 2" key="1">
    <citation type="journal article" date="2010" name="Genome Biol. Evol.">
        <title>The sequence of a 1.8-mb bacterial linear plasmid reveals a rich evolutionary reservoir of secondary metabolic pathways.</title>
        <authorList>
            <person name="Medema M.H."/>
            <person name="Trefzer A."/>
            <person name="Kovalchuk A."/>
            <person name="van den Berg M."/>
            <person name="Mueller U."/>
            <person name="Heijne W."/>
            <person name="Wu L."/>
            <person name="Alam M.T."/>
            <person name="Ronning C.M."/>
            <person name="Nierman W.C."/>
            <person name="Bovenberg R.A.L."/>
            <person name="Breitling R."/>
            <person name="Takano E."/>
        </authorList>
    </citation>
    <scope>NUCLEOTIDE SEQUENCE [LARGE SCALE GENOMIC DNA]</scope>
    <source>
        <strain evidence="2">ATCC 27064 / DSM 738 / JCM 4710 / NBRC 13307 / NCIMB 12785 / NRRL 3585 / VKM Ac-602</strain>
        <plasmid evidence="1">pSCL4</plasmid>
    </source>
</reference>
<dbReference type="OrthoDB" id="3342615at2"/>
<dbReference type="EMBL" id="CM000914">
    <property type="protein sequence ID" value="EFG04842.2"/>
    <property type="molecule type" value="Genomic_DNA"/>
</dbReference>
<proteinExistence type="predicted"/>
<keyword evidence="1" id="KW-0614">Plasmid</keyword>
<accession>B5H1E9</accession>
<evidence type="ECO:0000313" key="1">
    <source>
        <dbReference type="EMBL" id="EFG04842.2"/>
    </source>
</evidence>